<gene>
    <name evidence="9" type="primary">Contig18081.g19217</name>
    <name evidence="9" type="ORF">STYLEM_4703</name>
</gene>
<dbReference type="HAMAP" id="MF_00754">
    <property type="entry name" value="RNase_P_1"/>
    <property type="match status" value="1"/>
</dbReference>
<dbReference type="Pfam" id="PF01868">
    <property type="entry name" value="RNase_P-MRP_p29"/>
    <property type="match status" value="1"/>
</dbReference>
<organism evidence="9 10">
    <name type="scientific">Stylonychia lemnae</name>
    <name type="common">Ciliate</name>
    <dbReference type="NCBI Taxonomy" id="5949"/>
    <lineage>
        <taxon>Eukaryota</taxon>
        <taxon>Sar</taxon>
        <taxon>Alveolata</taxon>
        <taxon>Ciliophora</taxon>
        <taxon>Intramacronucleata</taxon>
        <taxon>Spirotrichea</taxon>
        <taxon>Stichotrichia</taxon>
        <taxon>Sporadotrichida</taxon>
        <taxon>Oxytrichidae</taxon>
        <taxon>Stylonychinae</taxon>
        <taxon>Stylonychia</taxon>
    </lineage>
</organism>
<dbReference type="InterPro" id="IPR036980">
    <property type="entry name" value="RNase_P/MRP_Rpp29_sf"/>
</dbReference>
<accession>A0A078A0P2</accession>
<protein>
    <submittedName>
        <fullName evidence="9">Ribonuclease p protein subunit p29</fullName>
    </submittedName>
</protein>
<evidence type="ECO:0000256" key="3">
    <source>
        <dbReference type="ARBA" id="ARBA00022490"/>
    </source>
</evidence>
<dbReference type="SMART" id="SM00538">
    <property type="entry name" value="POP4"/>
    <property type="match status" value="1"/>
</dbReference>
<dbReference type="OrthoDB" id="124041at2759"/>
<keyword evidence="3" id="KW-0963">Cytoplasm</keyword>
<dbReference type="AlphaFoldDB" id="A0A078A0P2"/>
<evidence type="ECO:0000256" key="2">
    <source>
        <dbReference type="ARBA" id="ARBA00006181"/>
    </source>
</evidence>
<evidence type="ECO:0000256" key="7">
    <source>
        <dbReference type="ARBA" id="ARBA00022801"/>
    </source>
</evidence>
<dbReference type="GO" id="GO:0030677">
    <property type="term" value="C:ribonuclease P complex"/>
    <property type="evidence" value="ECO:0007669"/>
    <property type="project" value="InterPro"/>
</dbReference>
<dbReference type="InParanoid" id="A0A078A0P2"/>
<keyword evidence="5" id="KW-0540">Nuclease</keyword>
<dbReference type="Proteomes" id="UP000039865">
    <property type="component" value="Unassembled WGS sequence"/>
</dbReference>
<dbReference type="PANTHER" id="PTHR13348:SF0">
    <property type="entry name" value="RIBONUCLEASE P PROTEIN SUBUNIT P29"/>
    <property type="match status" value="1"/>
</dbReference>
<evidence type="ECO:0000256" key="5">
    <source>
        <dbReference type="ARBA" id="ARBA00022722"/>
    </source>
</evidence>
<feature type="region of interest" description="Disordered" evidence="8">
    <location>
        <begin position="16"/>
        <end position="59"/>
    </location>
</feature>
<reference evidence="9 10" key="1">
    <citation type="submission" date="2014-06" db="EMBL/GenBank/DDBJ databases">
        <authorList>
            <person name="Swart Estienne"/>
        </authorList>
    </citation>
    <scope>NUCLEOTIDE SEQUENCE [LARGE SCALE GENOMIC DNA]</scope>
    <source>
        <strain evidence="9 10">130c</strain>
    </source>
</reference>
<dbReference type="GO" id="GO:0033204">
    <property type="term" value="F:ribonuclease P RNA binding"/>
    <property type="evidence" value="ECO:0007669"/>
    <property type="project" value="InterPro"/>
</dbReference>
<dbReference type="GO" id="GO:0006364">
    <property type="term" value="P:rRNA processing"/>
    <property type="evidence" value="ECO:0007669"/>
    <property type="project" value="TreeGrafter"/>
</dbReference>
<dbReference type="InterPro" id="IPR002730">
    <property type="entry name" value="Rpp29/RNP1"/>
</dbReference>
<dbReference type="Gene3D" id="2.30.30.210">
    <property type="entry name" value="Ribonuclease P/MRP, subunit p29"/>
    <property type="match status" value="1"/>
</dbReference>
<evidence type="ECO:0000313" key="9">
    <source>
        <dbReference type="EMBL" id="CDW75710.1"/>
    </source>
</evidence>
<evidence type="ECO:0000256" key="4">
    <source>
        <dbReference type="ARBA" id="ARBA00022694"/>
    </source>
</evidence>
<comment type="similarity">
    <text evidence="2">Belongs to the eukaryotic/archaeal RNase P protein component 1 family.</text>
</comment>
<dbReference type="InterPro" id="IPR023534">
    <property type="entry name" value="Rof/RNase_P-like"/>
</dbReference>
<dbReference type="SUPFAM" id="SSF101744">
    <property type="entry name" value="Rof/RNase P subunit-like"/>
    <property type="match status" value="1"/>
</dbReference>
<keyword evidence="7" id="KW-0378">Hydrolase</keyword>
<sequence>MSKKLDKKDILAFLDSKFSKLDKEKEKKSSKKREEKQEGKDQLNKPKNQDQQKSSQIQNSVQFDNQKLSEGMQNENALQQVLSNQTENNKTLNDNILYSQMIPQNQQKTDENLKKFKEFSLKHPQNYDNELKNKIFFIGQNNIGNQSGETLVQPGTEQISLKQKQQRNQAIQSQKKVSRNTLKQLDKMHQQQSQTLKYETFAQLNKLWKQYIMTLIGKDDNMASICSKIVKADFNGAQVKVVKSKNECMIGVSGLVVKETVRCLFIINEENQVKNLLKQGSVFEIDLGDGQRAVRIWGDNIVFMGSERTKVKFKEKFNFDLY</sequence>
<dbReference type="PANTHER" id="PTHR13348">
    <property type="entry name" value="RIBONUCLEASE P SUBUNIT P29"/>
    <property type="match status" value="1"/>
</dbReference>
<evidence type="ECO:0000256" key="8">
    <source>
        <dbReference type="SAM" id="MobiDB-lite"/>
    </source>
</evidence>
<dbReference type="InterPro" id="IPR016848">
    <property type="entry name" value="RNase_P/MRP_Rpp29-subunit"/>
</dbReference>
<keyword evidence="6" id="KW-0255">Endonuclease</keyword>
<evidence type="ECO:0000256" key="1">
    <source>
        <dbReference type="ARBA" id="ARBA00004123"/>
    </source>
</evidence>
<keyword evidence="4" id="KW-0819">tRNA processing</keyword>
<comment type="subcellular location">
    <subcellularLocation>
        <location evidence="1">Nucleus</location>
    </subcellularLocation>
</comment>
<dbReference type="GO" id="GO:0001682">
    <property type="term" value="P:tRNA 5'-leader removal"/>
    <property type="evidence" value="ECO:0007669"/>
    <property type="project" value="InterPro"/>
</dbReference>
<dbReference type="GO" id="GO:0000172">
    <property type="term" value="C:ribonuclease MRP complex"/>
    <property type="evidence" value="ECO:0007669"/>
    <property type="project" value="InterPro"/>
</dbReference>
<feature type="compositionally biased region" description="Basic and acidic residues" evidence="8">
    <location>
        <begin position="17"/>
        <end position="50"/>
    </location>
</feature>
<dbReference type="GO" id="GO:0004519">
    <property type="term" value="F:endonuclease activity"/>
    <property type="evidence" value="ECO:0007669"/>
    <property type="project" value="UniProtKB-KW"/>
</dbReference>
<evidence type="ECO:0000256" key="6">
    <source>
        <dbReference type="ARBA" id="ARBA00022759"/>
    </source>
</evidence>
<dbReference type="InterPro" id="IPR023538">
    <property type="entry name" value="RNP1"/>
</dbReference>
<keyword evidence="10" id="KW-1185">Reference proteome</keyword>
<name>A0A078A0P2_STYLE</name>
<dbReference type="EMBL" id="CCKQ01004550">
    <property type="protein sequence ID" value="CDW75710.1"/>
    <property type="molecule type" value="Genomic_DNA"/>
</dbReference>
<evidence type="ECO:0000313" key="10">
    <source>
        <dbReference type="Proteomes" id="UP000039865"/>
    </source>
</evidence>
<dbReference type="GO" id="GO:0005634">
    <property type="term" value="C:nucleus"/>
    <property type="evidence" value="ECO:0007669"/>
    <property type="project" value="UniProtKB-SubCell"/>
</dbReference>
<dbReference type="GO" id="GO:0016787">
    <property type="term" value="F:hydrolase activity"/>
    <property type="evidence" value="ECO:0007669"/>
    <property type="project" value="UniProtKB-KW"/>
</dbReference>
<proteinExistence type="inferred from homology"/>